<dbReference type="GO" id="GO:0005829">
    <property type="term" value="C:cytosol"/>
    <property type="evidence" value="ECO:0007669"/>
    <property type="project" value="TreeGrafter"/>
</dbReference>
<dbReference type="InterPro" id="IPR003680">
    <property type="entry name" value="Flavodoxin_fold"/>
</dbReference>
<name>A0A449BDM9_HAPAX</name>
<evidence type="ECO:0000313" key="5">
    <source>
        <dbReference type="Proteomes" id="UP000289841"/>
    </source>
</evidence>
<gene>
    <name evidence="4" type="ORF">NCTC10138_00937</name>
</gene>
<dbReference type="SUPFAM" id="SSF52218">
    <property type="entry name" value="Flavoproteins"/>
    <property type="match status" value="1"/>
</dbReference>
<reference evidence="4 5" key="1">
    <citation type="submission" date="2019-01" db="EMBL/GenBank/DDBJ databases">
        <authorList>
            <consortium name="Pathogen Informatics"/>
        </authorList>
    </citation>
    <scope>NUCLEOTIDE SEQUENCE [LARGE SCALE GENOMIC DNA]</scope>
    <source>
        <strain evidence="4 5">NCTC10138</strain>
    </source>
</reference>
<evidence type="ECO:0000313" key="4">
    <source>
        <dbReference type="EMBL" id="VEU80561.1"/>
    </source>
</evidence>
<protein>
    <submittedName>
        <fullName evidence="4">NADPH-quinone reductase (Modulator of drug activity B)</fullName>
    </submittedName>
</protein>
<keyword evidence="5" id="KW-1185">Reference proteome</keyword>
<dbReference type="Pfam" id="PF02525">
    <property type="entry name" value="Flavodoxin_2"/>
    <property type="match status" value="1"/>
</dbReference>
<dbReference type="STRING" id="1278311.GCA_000428705_00551"/>
<dbReference type="GO" id="GO:0003955">
    <property type="term" value="F:NAD(P)H dehydrogenase (quinone) activity"/>
    <property type="evidence" value="ECO:0007669"/>
    <property type="project" value="TreeGrafter"/>
</dbReference>
<accession>A0A449BDM9</accession>
<dbReference type="InterPro" id="IPR029039">
    <property type="entry name" value="Flavoprotein-like_sf"/>
</dbReference>
<dbReference type="EMBL" id="LR215048">
    <property type="protein sequence ID" value="VEU80561.1"/>
    <property type="molecule type" value="Genomic_DNA"/>
</dbReference>
<dbReference type="OrthoDB" id="9798454at2"/>
<sequence length="187" mass="21264">MKTLVVYAHPWDGSFNHFVLDKVSELLENQGKTVDVIDLNKDGFDPVMHPADLKVFARGEYHDELAKSYVEKLKAADELVFVFPIWWYGEPAILKGFYDKVLLKGQVYHEVDHQMKGLLNTKKATIITTANIDKTIFSYLGDPIKNVLAGGILKTIGVENCDWIHCPTVHVEEARNKFLSEIEQNFA</sequence>
<dbReference type="InterPro" id="IPR051545">
    <property type="entry name" value="NAD(P)H_dehydrogenase_qn"/>
</dbReference>
<dbReference type="KEGG" id="aaxa:NCTC10138_00937"/>
<dbReference type="PANTHER" id="PTHR10204:SF34">
    <property type="entry name" value="NAD(P)H DEHYDROGENASE [QUINONE] 1 ISOFORM 1"/>
    <property type="match status" value="1"/>
</dbReference>
<dbReference type="PANTHER" id="PTHR10204">
    <property type="entry name" value="NAD P H OXIDOREDUCTASE-RELATED"/>
    <property type="match status" value="1"/>
</dbReference>
<evidence type="ECO:0000259" key="3">
    <source>
        <dbReference type="Pfam" id="PF02525"/>
    </source>
</evidence>
<dbReference type="AlphaFoldDB" id="A0A449BDM9"/>
<proteinExistence type="inferred from homology"/>
<evidence type="ECO:0000256" key="1">
    <source>
        <dbReference type="ARBA" id="ARBA00006252"/>
    </source>
</evidence>
<feature type="domain" description="Flavodoxin-like fold" evidence="3">
    <location>
        <begin position="1"/>
        <end position="183"/>
    </location>
</feature>
<organism evidence="4 5">
    <name type="scientific">Haploplasma axanthum</name>
    <name type="common">Acholeplasma axanthum</name>
    <dbReference type="NCBI Taxonomy" id="29552"/>
    <lineage>
        <taxon>Bacteria</taxon>
        <taxon>Bacillati</taxon>
        <taxon>Mycoplasmatota</taxon>
        <taxon>Mollicutes</taxon>
        <taxon>Acholeplasmatales</taxon>
        <taxon>Acholeplasmataceae</taxon>
        <taxon>Haploplasma</taxon>
    </lineage>
</organism>
<dbReference type="Proteomes" id="UP000289841">
    <property type="component" value="Chromosome"/>
</dbReference>
<dbReference type="RefSeq" id="WP_026390208.1">
    <property type="nucleotide sequence ID" value="NZ_LR215048.1"/>
</dbReference>
<keyword evidence="2" id="KW-0560">Oxidoreductase</keyword>
<evidence type="ECO:0000256" key="2">
    <source>
        <dbReference type="ARBA" id="ARBA00023002"/>
    </source>
</evidence>
<comment type="similarity">
    <text evidence="1">Belongs to the NAD(P)H dehydrogenase (quinone) family.</text>
</comment>
<dbReference type="Gene3D" id="3.40.50.360">
    <property type="match status" value="1"/>
</dbReference>